<dbReference type="EMBL" id="JAHXZN010000009">
    <property type="protein sequence ID" value="MBW6532724.1"/>
    <property type="molecule type" value="Genomic_DNA"/>
</dbReference>
<proteinExistence type="predicted"/>
<accession>A0ABS7BT01</accession>
<sequence>MSAGERECKFKVSDYYFRLTTEGVRLFSNRTCVHQTFRQVVDERADCAKSLPDYYTAEDMREHLAIIPSEGNIELEFTILETSAASIESAAEILKEALGASVAFSDTVSLLLYDLVVEENKTEVLTKLGLTAEAAARYKKSLKRTKTNVFPIR</sequence>
<name>A0ABS7BT01_9SPHN</name>
<reference evidence="1 2" key="1">
    <citation type="submission" date="2021-07" db="EMBL/GenBank/DDBJ databases">
        <title>Sphingomonas sp.</title>
        <authorList>
            <person name="Feng G."/>
            <person name="Li J."/>
            <person name="Pan M."/>
        </authorList>
    </citation>
    <scope>NUCLEOTIDE SEQUENCE [LARGE SCALE GENOMIC DNA]</scope>
    <source>
        <strain evidence="1 2">RRHST34</strain>
    </source>
</reference>
<evidence type="ECO:0000313" key="2">
    <source>
        <dbReference type="Proteomes" id="UP000759103"/>
    </source>
</evidence>
<dbReference type="RefSeq" id="WP_219750311.1">
    <property type="nucleotide sequence ID" value="NZ_JAHXZN010000009.1"/>
</dbReference>
<organism evidence="1 2">
    <name type="scientific">Sphingomonas citri</name>
    <dbReference type="NCBI Taxonomy" id="2862499"/>
    <lineage>
        <taxon>Bacteria</taxon>
        <taxon>Pseudomonadati</taxon>
        <taxon>Pseudomonadota</taxon>
        <taxon>Alphaproteobacteria</taxon>
        <taxon>Sphingomonadales</taxon>
        <taxon>Sphingomonadaceae</taxon>
        <taxon>Sphingomonas</taxon>
    </lineage>
</organism>
<protein>
    <submittedName>
        <fullName evidence="1">Uncharacterized protein</fullName>
    </submittedName>
</protein>
<dbReference type="Proteomes" id="UP000759103">
    <property type="component" value="Unassembled WGS sequence"/>
</dbReference>
<gene>
    <name evidence="1" type="ORF">KZ820_18430</name>
</gene>
<keyword evidence="2" id="KW-1185">Reference proteome</keyword>
<evidence type="ECO:0000313" key="1">
    <source>
        <dbReference type="EMBL" id="MBW6532724.1"/>
    </source>
</evidence>
<comment type="caution">
    <text evidence="1">The sequence shown here is derived from an EMBL/GenBank/DDBJ whole genome shotgun (WGS) entry which is preliminary data.</text>
</comment>